<keyword evidence="2" id="KW-0732">Signal</keyword>
<evidence type="ECO:0000313" key="5">
    <source>
        <dbReference type="Proteomes" id="UP001157355"/>
    </source>
</evidence>
<dbReference type="PANTHER" id="PTHR30469">
    <property type="entry name" value="MULTIDRUG RESISTANCE PROTEIN MDTA"/>
    <property type="match status" value="1"/>
</dbReference>
<dbReference type="GO" id="GO:1990281">
    <property type="term" value="C:efflux pump complex"/>
    <property type="evidence" value="ECO:0007669"/>
    <property type="project" value="TreeGrafter"/>
</dbReference>
<dbReference type="Gene3D" id="2.40.50.100">
    <property type="match status" value="1"/>
</dbReference>
<evidence type="ECO:0000259" key="3">
    <source>
        <dbReference type="Pfam" id="PF25954"/>
    </source>
</evidence>
<evidence type="ECO:0000256" key="1">
    <source>
        <dbReference type="ARBA" id="ARBA00009477"/>
    </source>
</evidence>
<proteinExistence type="inferred from homology"/>
<feature type="signal peptide" evidence="2">
    <location>
        <begin position="1"/>
        <end position="28"/>
    </location>
</feature>
<dbReference type="SUPFAM" id="SSF111369">
    <property type="entry name" value="HlyD-like secretion proteins"/>
    <property type="match status" value="1"/>
</dbReference>
<dbReference type="RefSeq" id="WP_284324346.1">
    <property type="nucleotide sequence ID" value="NZ_BSPP01000004.1"/>
</dbReference>
<keyword evidence="5" id="KW-1185">Reference proteome</keyword>
<dbReference type="NCBIfam" id="TIGR01730">
    <property type="entry name" value="RND_mfp"/>
    <property type="match status" value="1"/>
</dbReference>
<dbReference type="GO" id="GO:0015562">
    <property type="term" value="F:efflux transmembrane transporter activity"/>
    <property type="evidence" value="ECO:0007669"/>
    <property type="project" value="TreeGrafter"/>
</dbReference>
<comment type="caution">
    <text evidence="4">The sequence shown here is derived from an EMBL/GenBank/DDBJ whole genome shotgun (WGS) entry which is preliminary data.</text>
</comment>
<reference evidence="4 5" key="1">
    <citation type="journal article" date="2014" name="Int. J. Syst. Evol. Microbiol.">
        <title>Complete genome sequence of Corynebacterium casei LMG S-19264T (=DSM 44701T), isolated from a smear-ripened cheese.</title>
        <authorList>
            <consortium name="US DOE Joint Genome Institute (JGI-PGF)"/>
            <person name="Walter F."/>
            <person name="Albersmeier A."/>
            <person name="Kalinowski J."/>
            <person name="Ruckert C."/>
        </authorList>
    </citation>
    <scope>NUCLEOTIDE SEQUENCE [LARGE SCALE GENOMIC DNA]</scope>
    <source>
        <strain evidence="4 5">NBRC 111766</strain>
    </source>
</reference>
<evidence type="ECO:0000256" key="2">
    <source>
        <dbReference type="SAM" id="SignalP"/>
    </source>
</evidence>
<dbReference type="AlphaFoldDB" id="A0AA37U5N9"/>
<evidence type="ECO:0000313" key="4">
    <source>
        <dbReference type="EMBL" id="GLS86141.1"/>
    </source>
</evidence>
<dbReference type="InterPro" id="IPR006143">
    <property type="entry name" value="RND_pump_MFP"/>
</dbReference>
<dbReference type="Gene3D" id="2.40.30.170">
    <property type="match status" value="1"/>
</dbReference>
<dbReference type="Gene3D" id="2.40.420.20">
    <property type="match status" value="1"/>
</dbReference>
<protein>
    <submittedName>
        <fullName evidence="4">Hemolysin D</fullName>
    </submittedName>
</protein>
<feature type="domain" description="CusB-like beta-barrel" evidence="3">
    <location>
        <begin position="223"/>
        <end position="294"/>
    </location>
</feature>
<dbReference type="Gene3D" id="1.10.287.470">
    <property type="entry name" value="Helix hairpin bin"/>
    <property type="match status" value="1"/>
</dbReference>
<dbReference type="EMBL" id="BSPP01000004">
    <property type="protein sequence ID" value="GLS86141.1"/>
    <property type="molecule type" value="Genomic_DNA"/>
</dbReference>
<feature type="chain" id="PRO_5041446000" evidence="2">
    <location>
        <begin position="29"/>
        <end position="380"/>
    </location>
</feature>
<dbReference type="Proteomes" id="UP001157355">
    <property type="component" value="Unassembled WGS sequence"/>
</dbReference>
<accession>A0AA37U5N9</accession>
<organism evidence="4 5">
    <name type="scientific">Cypionkella aquatica</name>
    <dbReference type="NCBI Taxonomy" id="1756042"/>
    <lineage>
        <taxon>Bacteria</taxon>
        <taxon>Pseudomonadati</taxon>
        <taxon>Pseudomonadota</taxon>
        <taxon>Alphaproteobacteria</taxon>
        <taxon>Rhodobacterales</taxon>
        <taxon>Paracoccaceae</taxon>
        <taxon>Cypionkella</taxon>
    </lineage>
</organism>
<gene>
    <name evidence="4" type="ORF">GCM10010873_11150</name>
</gene>
<name>A0AA37U5N9_9RHOB</name>
<sequence>MSFFTAHRVTAIAVFVAAAAWVATGEFSAVGSQELKAEEAGTTVDPAVDPVVDPAAVAAPVQRTVAAVAPVFTDYAREIRISGVTEADKQAVLAARSAGIVHELGVSKGGEIAADALVMKLEGAEVLAGVDTAQAALAQATEELRVGQALYDKGSMAELELISRKAAKAAAEAGLSQARAAEDRLLLKAPFAGSVDMVDVELGEWVQAGAAIATILALDPIVVKAEVSERDVAFVTVGSKAKVRLVDGVEMEGVVRHVMRQASTKTRTFGVEVALPNADHAIPAGMTAEVRLYTAAVPAVVVPRSIITINEDGVIGLRVVGADNKAVFAPVTVIDDGAAGMVVTGVPRDKKVIVAGQDLVSDGDLVTVSELTPAQAEAMQ</sequence>
<dbReference type="InterPro" id="IPR058792">
    <property type="entry name" value="Beta-barrel_RND_2"/>
</dbReference>
<dbReference type="PANTHER" id="PTHR30469:SF29">
    <property type="entry name" value="BLR2860 PROTEIN"/>
    <property type="match status" value="1"/>
</dbReference>
<comment type="similarity">
    <text evidence="1">Belongs to the membrane fusion protein (MFP) (TC 8.A.1) family.</text>
</comment>
<dbReference type="Pfam" id="PF25954">
    <property type="entry name" value="Beta-barrel_RND_2"/>
    <property type="match status" value="1"/>
</dbReference>